<dbReference type="Proteomes" id="UP000248329">
    <property type="component" value="Unassembled WGS sequence"/>
</dbReference>
<sequence length="168" mass="19335">MSKLIEKIIPGYGYRVQKDRLNSDRAVRDKLSRELKKSYNTLNEVGDLAYKDGRRDVLEHIKDLQSTIDLFRNEIENASYGLSPLFKEAKVSDDALDRMVEFDRDLFSELEVVTKATDLVYDHVLKGETSDIILQMRKVKRDVDNLRNIFLDRADFLMKDMATAGGGV</sequence>
<accession>A0AC61L3N9</accession>
<name>A0AC61L3N9_9EURY</name>
<dbReference type="EMBL" id="PQXF01000011">
    <property type="protein sequence ID" value="PXF60840.1"/>
    <property type="molecule type" value="Genomic_DNA"/>
</dbReference>
<evidence type="ECO:0000313" key="2">
    <source>
        <dbReference type="Proteomes" id="UP000248329"/>
    </source>
</evidence>
<protein>
    <submittedName>
        <fullName evidence="1">Uncharacterized protein</fullName>
    </submittedName>
</protein>
<reference evidence="1" key="1">
    <citation type="submission" date="2018-01" db="EMBL/GenBank/DDBJ databases">
        <authorList>
            <person name="Krukenberg V."/>
        </authorList>
    </citation>
    <scope>NUCLEOTIDE SEQUENCE</scope>
    <source>
        <strain evidence="1">E20ANME2</strain>
    </source>
</reference>
<proteinExistence type="predicted"/>
<organism evidence="1 2">
    <name type="scientific">Candidatus Methanogaster sp</name>
    <dbReference type="NCBI Taxonomy" id="3386292"/>
    <lineage>
        <taxon>Archaea</taxon>
        <taxon>Methanobacteriati</taxon>
        <taxon>Methanobacteriota</taxon>
        <taxon>Stenosarchaea group</taxon>
        <taxon>Methanomicrobia</taxon>
        <taxon>Methanosarcinales</taxon>
        <taxon>ANME-2 cluster</taxon>
        <taxon>Candidatus Methanogasteraceae</taxon>
        <taxon>Candidatus Methanogaster</taxon>
    </lineage>
</organism>
<comment type="caution">
    <text evidence="1">The sequence shown here is derived from an EMBL/GenBank/DDBJ whole genome shotgun (WGS) entry which is preliminary data.</text>
</comment>
<evidence type="ECO:0000313" key="1">
    <source>
        <dbReference type="EMBL" id="PXF60840.1"/>
    </source>
</evidence>
<gene>
    <name evidence="1" type="ORF">C4B59_07580</name>
</gene>